<name>A9BE99_PROM4</name>
<evidence type="ECO:0000313" key="3">
    <source>
        <dbReference type="Proteomes" id="UP000000788"/>
    </source>
</evidence>
<organism evidence="2 3">
    <name type="scientific">Prochlorococcus marinus (strain MIT 9211)</name>
    <dbReference type="NCBI Taxonomy" id="93059"/>
    <lineage>
        <taxon>Bacteria</taxon>
        <taxon>Bacillati</taxon>
        <taxon>Cyanobacteriota</taxon>
        <taxon>Cyanophyceae</taxon>
        <taxon>Synechococcales</taxon>
        <taxon>Prochlorococcaceae</taxon>
        <taxon>Prochlorococcus</taxon>
    </lineage>
</organism>
<dbReference type="HOGENOM" id="CLU_982527_0_0_3"/>
<evidence type="ECO:0000313" key="2">
    <source>
        <dbReference type="EMBL" id="ABX08409.1"/>
    </source>
</evidence>
<dbReference type="Pfam" id="PF01370">
    <property type="entry name" value="Epimerase"/>
    <property type="match status" value="1"/>
</dbReference>
<dbReference type="RefSeq" id="WP_012195032.1">
    <property type="nucleotide sequence ID" value="NC_009976.1"/>
</dbReference>
<feature type="domain" description="NAD-dependent epimerase/dehydratase" evidence="1">
    <location>
        <begin position="26"/>
        <end position="124"/>
    </location>
</feature>
<dbReference type="InterPro" id="IPR036291">
    <property type="entry name" value="NAD(P)-bd_dom_sf"/>
</dbReference>
<dbReference type="AlphaFoldDB" id="A9BE99"/>
<proteinExistence type="predicted"/>
<dbReference type="SUPFAM" id="SSF51735">
    <property type="entry name" value="NAD(P)-binding Rossmann-fold domains"/>
    <property type="match status" value="1"/>
</dbReference>
<reference evidence="2 3" key="1">
    <citation type="journal article" date="2007" name="PLoS Genet.">
        <title>Patterns and implications of gene gain and loss in the evolution of Prochlorococcus.</title>
        <authorList>
            <person name="Kettler G.C."/>
            <person name="Martiny A.C."/>
            <person name="Huang K."/>
            <person name="Zucker J."/>
            <person name="Coleman M.L."/>
            <person name="Rodrigue S."/>
            <person name="Chen F."/>
            <person name="Lapidus A."/>
            <person name="Ferriera S."/>
            <person name="Johnson J."/>
            <person name="Steglich C."/>
            <person name="Church G.M."/>
            <person name="Richardson P."/>
            <person name="Chisholm S.W."/>
        </authorList>
    </citation>
    <scope>NUCLEOTIDE SEQUENCE [LARGE SCALE GENOMIC DNA]</scope>
    <source>
        <strain evidence="3">MIT 9211</strain>
    </source>
</reference>
<dbReference type="InterPro" id="IPR001509">
    <property type="entry name" value="Epimerase_deHydtase"/>
</dbReference>
<accession>A9BE99</accession>
<keyword evidence="3" id="KW-1185">Reference proteome</keyword>
<protein>
    <submittedName>
        <fullName evidence="2">Dehydrogenase with different specificities</fullName>
    </submittedName>
</protein>
<dbReference type="OrthoDB" id="452815at2"/>
<dbReference type="NCBIfam" id="NF009035">
    <property type="entry name" value="PRK12367.1"/>
    <property type="match status" value="1"/>
</dbReference>
<dbReference type="STRING" id="93059.P9211_04781"/>
<gene>
    <name evidence="2" type="ordered locus">P9211_04781</name>
</gene>
<evidence type="ECO:0000259" key="1">
    <source>
        <dbReference type="Pfam" id="PF01370"/>
    </source>
</evidence>
<dbReference type="eggNOG" id="COG1028">
    <property type="taxonomic scope" value="Bacteria"/>
</dbReference>
<dbReference type="KEGG" id="pmj:P9211_04781"/>
<dbReference type="Proteomes" id="UP000000788">
    <property type="component" value="Chromosome"/>
</dbReference>
<dbReference type="Gene3D" id="3.40.50.720">
    <property type="entry name" value="NAD(P)-binding Rossmann-like Domain"/>
    <property type="match status" value="1"/>
</dbReference>
<dbReference type="EMBL" id="CP000878">
    <property type="protein sequence ID" value="ABX08409.1"/>
    <property type="molecule type" value="Genomic_DNA"/>
</dbReference>
<sequence>MINESQDSSSNKTHPINPWANRRIGITGARGSLGIALTKKFRSQGAFVIGLSHRSISHQKNSITSPNEWVQWECGQEVKLDKVLASLDILILNHGINPGGSCESKDINESLEINALSSWRLFQRFENICLNNNHSSKKNEIWINTSEAEIQPALSPVYEITKRLIGQLVSLKGSSITKTQRSNLRIRKLILGPFRSELNPLGLMSPDWVAGQIINQASLSLNLIIVTPNPVTYFLVPLNEFFRAMYFNLFKNKGDIN</sequence>